<dbReference type="GO" id="GO:0006629">
    <property type="term" value="P:lipid metabolic process"/>
    <property type="evidence" value="ECO:0007669"/>
    <property type="project" value="InterPro"/>
</dbReference>
<feature type="transmembrane region" description="Helical" evidence="1">
    <location>
        <begin position="147"/>
        <end position="166"/>
    </location>
</feature>
<keyword evidence="1" id="KW-1133">Transmembrane helix</keyword>
<gene>
    <name evidence="3" type="primary">des</name>
    <name evidence="3" type="ORF">LAX5112_03932</name>
</gene>
<keyword evidence="3" id="KW-0560">Oxidoreductase</keyword>
<dbReference type="InterPro" id="IPR012171">
    <property type="entry name" value="Fatty_acid_desaturase"/>
</dbReference>
<keyword evidence="4" id="KW-1185">Reference proteome</keyword>
<feature type="transmembrane region" description="Helical" evidence="1">
    <location>
        <begin position="178"/>
        <end position="198"/>
    </location>
</feature>
<name>A0A0M7AM18_9HYPH</name>
<evidence type="ECO:0000313" key="4">
    <source>
        <dbReference type="Proteomes" id="UP000053235"/>
    </source>
</evidence>
<dbReference type="Pfam" id="PF00487">
    <property type="entry name" value="FA_desaturase"/>
    <property type="match status" value="1"/>
</dbReference>
<evidence type="ECO:0000259" key="2">
    <source>
        <dbReference type="Pfam" id="PF00487"/>
    </source>
</evidence>
<feature type="transmembrane region" description="Helical" evidence="1">
    <location>
        <begin position="24"/>
        <end position="44"/>
    </location>
</feature>
<dbReference type="EMBL" id="CXWD01000017">
    <property type="protein sequence ID" value="CTQ74644.1"/>
    <property type="molecule type" value="Genomic_DNA"/>
</dbReference>
<dbReference type="GO" id="GO:0016717">
    <property type="term" value="F:oxidoreductase activity, acting on paired donors, with oxidation of a pair of donors resulting in the reduction of molecular oxygen to two molecules of water"/>
    <property type="evidence" value="ECO:0007669"/>
    <property type="project" value="TreeGrafter"/>
</dbReference>
<dbReference type="Proteomes" id="UP000053235">
    <property type="component" value="Unassembled WGS sequence"/>
</dbReference>
<dbReference type="AlphaFoldDB" id="A0A0M7AM18"/>
<evidence type="ECO:0000256" key="1">
    <source>
        <dbReference type="SAM" id="Phobius"/>
    </source>
</evidence>
<reference evidence="4" key="1">
    <citation type="submission" date="2015-07" db="EMBL/GenBank/DDBJ databases">
        <authorList>
            <person name="Rodrigo-Torres Lidia"/>
            <person name="Arahal R.David."/>
        </authorList>
    </citation>
    <scope>NUCLEOTIDE SEQUENCE [LARGE SCALE GENOMIC DNA]</scope>
    <source>
        <strain evidence="4">CECT 5112</strain>
    </source>
</reference>
<keyword evidence="1" id="KW-0812">Transmembrane</keyword>
<feature type="transmembrane region" description="Helical" evidence="1">
    <location>
        <begin position="204"/>
        <end position="227"/>
    </location>
</feature>
<dbReference type="PANTHER" id="PTHR19353">
    <property type="entry name" value="FATTY ACID DESATURASE 2"/>
    <property type="match status" value="1"/>
</dbReference>
<feature type="transmembrane region" description="Helical" evidence="1">
    <location>
        <begin position="51"/>
        <end position="70"/>
    </location>
</feature>
<feature type="domain" description="Fatty acid desaturase" evidence="2">
    <location>
        <begin position="51"/>
        <end position="291"/>
    </location>
</feature>
<dbReference type="STRING" id="388408.LAX5112_03932"/>
<dbReference type="EC" id="1.14.19.-" evidence="3"/>
<dbReference type="RefSeq" id="WP_055673228.1">
    <property type="nucleotide sequence ID" value="NZ_CXWD01000017.1"/>
</dbReference>
<dbReference type="CDD" id="cd03507">
    <property type="entry name" value="Delta12-FADS-like"/>
    <property type="match status" value="1"/>
</dbReference>
<dbReference type="InterPro" id="IPR005804">
    <property type="entry name" value="FA_desaturase_dom"/>
</dbReference>
<evidence type="ECO:0000313" key="3">
    <source>
        <dbReference type="EMBL" id="CTQ74644.1"/>
    </source>
</evidence>
<protein>
    <submittedName>
        <fullName evidence="3">Fatty acid desaturase</fullName>
        <ecNumber evidence="3">1.14.19.-</ecNumber>
    </submittedName>
</protein>
<accession>A0A0M7AM18</accession>
<organism evidence="3 4">
    <name type="scientific">Roseibium alexandrii</name>
    <dbReference type="NCBI Taxonomy" id="388408"/>
    <lineage>
        <taxon>Bacteria</taxon>
        <taxon>Pseudomonadati</taxon>
        <taxon>Pseudomonadota</taxon>
        <taxon>Alphaproteobacteria</taxon>
        <taxon>Hyphomicrobiales</taxon>
        <taxon>Stappiaceae</taxon>
        <taxon>Roseibium</taxon>
    </lineage>
</organism>
<dbReference type="GO" id="GO:0016020">
    <property type="term" value="C:membrane"/>
    <property type="evidence" value="ECO:0007669"/>
    <property type="project" value="TreeGrafter"/>
</dbReference>
<sequence>MHPSQIQDLVDHCEQYRTPNNVTAVFQVLTTVPLFVALVAAMYVTVDISYWITLALSVPTAGLIVRLFIIQHDCGHGSFFSSKTANDTIGRLMSILTLTPYAYWQRAHALHHATSSNLDRRGFGDIDTLTLEEFRSLPFVKRVWYRIYRNPFFMTFVGGVLHFLIIQRLPFTVQRPSWKMTASVLLLDLAIVAVYGTLAFFMGWVHFALVFAPIVVLSAAAGVWLFYIQHQFEETHWSRDGVWDRKTAAILGSSYYELPAVLNWFTGNIGLHHIHHLCSHIPNYRLQECMAGKPELASINKLTIWESLESAHLALWDEDTKRLVPFSAA</sequence>
<dbReference type="OrthoDB" id="9769653at2"/>
<keyword evidence="1" id="KW-0472">Membrane</keyword>
<proteinExistence type="predicted"/>
<dbReference type="PANTHER" id="PTHR19353:SF73">
    <property type="entry name" value="FATTY ACID DESATURASE"/>
    <property type="match status" value="1"/>
</dbReference>